<dbReference type="Proteomes" id="UP000450676">
    <property type="component" value="Unassembled WGS sequence"/>
</dbReference>
<organism evidence="2 3">
    <name type="scientific">Pseudoduganella aquatica</name>
    <dbReference type="NCBI Taxonomy" id="2660641"/>
    <lineage>
        <taxon>Bacteria</taxon>
        <taxon>Pseudomonadati</taxon>
        <taxon>Pseudomonadota</taxon>
        <taxon>Betaproteobacteria</taxon>
        <taxon>Burkholderiales</taxon>
        <taxon>Oxalobacteraceae</taxon>
        <taxon>Telluria group</taxon>
        <taxon>Pseudoduganella</taxon>
    </lineage>
</organism>
<dbReference type="RefSeq" id="WP_161073189.1">
    <property type="nucleotide sequence ID" value="NZ_WWCU01000017.1"/>
</dbReference>
<reference evidence="2 3" key="1">
    <citation type="submission" date="2019-12" db="EMBL/GenBank/DDBJ databases">
        <title>Novel species isolated from a subtropical stream in China.</title>
        <authorList>
            <person name="Lu H."/>
        </authorList>
    </citation>
    <scope>NUCLEOTIDE SEQUENCE [LARGE SCALE GENOMIC DNA]</scope>
    <source>
        <strain evidence="2 3">FT127W</strain>
    </source>
</reference>
<name>A0A7X4HEX1_9BURK</name>
<dbReference type="EMBL" id="WWCU01000017">
    <property type="protein sequence ID" value="MYN08885.1"/>
    <property type="molecule type" value="Genomic_DNA"/>
</dbReference>
<sequence length="248" mass="26385">MSSSTIGRETARFYALLSALEALPFQGTSLASVIAVNSLPKRGVYFFRESGEMVAPGTAASPRVTRIGTHAVSAGSKSTLRARLRAHLGAKSGSGNHRGSIFRLHVGNALLHRDSQTLTTWGVGSVAPKALRESDSAKAAETALERRVSMLIGAMSVLWLDVPDEAGPASERSIIERGAIALLSNNLNPLNAPSAAWLGGHSVRQEIRESGLWNLRHVAERANLAFLDAMERAVERTLADSGKSIPIT</sequence>
<dbReference type="AlphaFoldDB" id="A0A7X4HEX1"/>
<evidence type="ECO:0000313" key="3">
    <source>
        <dbReference type="Proteomes" id="UP000450676"/>
    </source>
</evidence>
<comment type="caution">
    <text evidence="2">The sequence shown here is derived from an EMBL/GenBank/DDBJ whole genome shotgun (WGS) entry which is preliminary data.</text>
</comment>
<feature type="domain" description="GIY-YIG" evidence="1">
    <location>
        <begin position="9"/>
        <end position="237"/>
    </location>
</feature>
<protein>
    <recommendedName>
        <fullName evidence="1">GIY-YIG domain-containing protein</fullName>
    </recommendedName>
</protein>
<dbReference type="InterPro" id="IPR058782">
    <property type="entry name" value="GIY_YIG_3"/>
</dbReference>
<keyword evidence="3" id="KW-1185">Reference proteome</keyword>
<proteinExistence type="predicted"/>
<dbReference type="Pfam" id="PF26468">
    <property type="entry name" value="GIY_YIG_3"/>
    <property type="match status" value="1"/>
</dbReference>
<accession>A0A7X4HEX1</accession>
<evidence type="ECO:0000259" key="1">
    <source>
        <dbReference type="Pfam" id="PF26468"/>
    </source>
</evidence>
<evidence type="ECO:0000313" key="2">
    <source>
        <dbReference type="EMBL" id="MYN08885.1"/>
    </source>
</evidence>
<gene>
    <name evidence="2" type="ORF">GTP77_16260</name>
</gene>